<feature type="transmembrane region" description="Helical" evidence="1">
    <location>
        <begin position="42"/>
        <end position="66"/>
    </location>
</feature>
<sequence>MKIFKNLSPINIKQSIINDISINNNHNDSEKYRQSLHSKNRILVFSFSKHIVQWITFSALFSWLTWPSSLSFISKCTQVQAQPISPILQLVVIKNHNLCICSSNEQQTFDSNIDIYNNVYDDNIINKKQRHYEHKRIDIYQCLPRKKLGQSCQHSAQCYSMIIGSGCYRQKQQQQTFVNDDHWQCSCAFGFKDDQKQECLSELTMEIDDIRERCDQTDGYLWIPILRKCVANRIQYSMRVGRAGGGRGGGGGGSVGRSTGSRSWFSNRRNGTIQIATANYHLIILMITIMFITKMVFVW</sequence>
<comment type="caution">
    <text evidence="2">The sequence shown here is derived from an EMBL/GenBank/DDBJ whole genome shotgun (WGS) entry which is preliminary data.</text>
</comment>
<evidence type="ECO:0000256" key="1">
    <source>
        <dbReference type="SAM" id="Phobius"/>
    </source>
</evidence>
<reference evidence="2 3" key="2">
    <citation type="journal article" date="2022" name="Mol. Biol. Evol.">
        <title>Comparative Genomics Reveals Insights into the Divergent Evolution of Astigmatic Mites and Household Pest Adaptations.</title>
        <authorList>
            <person name="Xiong Q."/>
            <person name="Wan A.T."/>
            <person name="Liu X."/>
            <person name="Fung C.S."/>
            <person name="Xiao X."/>
            <person name="Malainual N."/>
            <person name="Hou J."/>
            <person name="Wang L."/>
            <person name="Wang M."/>
            <person name="Yang K.Y."/>
            <person name="Cui Y."/>
            <person name="Leung E.L."/>
            <person name="Nong W."/>
            <person name="Shin S.K."/>
            <person name="Au S.W."/>
            <person name="Jeong K.Y."/>
            <person name="Chew F.T."/>
            <person name="Hui J.H."/>
            <person name="Leung T.F."/>
            <person name="Tungtrongchitr A."/>
            <person name="Zhong N."/>
            <person name="Liu Z."/>
            <person name="Tsui S.K."/>
        </authorList>
    </citation>
    <scope>NUCLEOTIDE SEQUENCE [LARGE SCALE GENOMIC DNA]</scope>
    <source>
        <strain evidence="2">Derp</strain>
    </source>
</reference>
<organism evidence="2 3">
    <name type="scientific">Dermatophagoides pteronyssinus</name>
    <name type="common">European house dust mite</name>
    <dbReference type="NCBI Taxonomy" id="6956"/>
    <lineage>
        <taxon>Eukaryota</taxon>
        <taxon>Metazoa</taxon>
        <taxon>Ecdysozoa</taxon>
        <taxon>Arthropoda</taxon>
        <taxon>Chelicerata</taxon>
        <taxon>Arachnida</taxon>
        <taxon>Acari</taxon>
        <taxon>Acariformes</taxon>
        <taxon>Sarcoptiformes</taxon>
        <taxon>Astigmata</taxon>
        <taxon>Psoroptidia</taxon>
        <taxon>Analgoidea</taxon>
        <taxon>Pyroglyphidae</taxon>
        <taxon>Dermatophagoidinae</taxon>
        <taxon>Dermatophagoides</taxon>
    </lineage>
</organism>
<dbReference type="EMBL" id="NJHN03000047">
    <property type="protein sequence ID" value="KAH9420630.1"/>
    <property type="molecule type" value="Genomic_DNA"/>
</dbReference>
<proteinExistence type="predicted"/>
<name>A0ABQ8JDW8_DERPT</name>
<dbReference type="Proteomes" id="UP000887458">
    <property type="component" value="Unassembled WGS sequence"/>
</dbReference>
<keyword evidence="1" id="KW-1133">Transmembrane helix</keyword>
<keyword evidence="3" id="KW-1185">Reference proteome</keyword>
<keyword evidence="1" id="KW-0812">Transmembrane</keyword>
<evidence type="ECO:0000313" key="2">
    <source>
        <dbReference type="EMBL" id="KAH9420630.1"/>
    </source>
</evidence>
<protein>
    <submittedName>
        <fullName evidence="2">Uncharacterized protein</fullName>
    </submittedName>
</protein>
<evidence type="ECO:0000313" key="3">
    <source>
        <dbReference type="Proteomes" id="UP000887458"/>
    </source>
</evidence>
<reference evidence="2 3" key="1">
    <citation type="journal article" date="2018" name="J. Allergy Clin. Immunol.">
        <title>High-quality assembly of Dermatophagoides pteronyssinus genome and transcriptome reveals a wide range of novel allergens.</title>
        <authorList>
            <person name="Liu X.Y."/>
            <person name="Yang K.Y."/>
            <person name="Wang M.Q."/>
            <person name="Kwok J.S."/>
            <person name="Zeng X."/>
            <person name="Yang Z."/>
            <person name="Xiao X.J."/>
            <person name="Lau C.P."/>
            <person name="Li Y."/>
            <person name="Huang Z.M."/>
            <person name="Ba J.G."/>
            <person name="Yim A.K."/>
            <person name="Ouyang C.Y."/>
            <person name="Ngai S.M."/>
            <person name="Chan T.F."/>
            <person name="Leung E.L."/>
            <person name="Liu L."/>
            <person name="Liu Z.G."/>
            <person name="Tsui S.K."/>
        </authorList>
    </citation>
    <scope>NUCLEOTIDE SEQUENCE [LARGE SCALE GENOMIC DNA]</scope>
    <source>
        <strain evidence="2">Derp</strain>
    </source>
</reference>
<gene>
    <name evidence="2" type="ORF">DERP_001058</name>
</gene>
<keyword evidence="1" id="KW-0472">Membrane</keyword>
<feature type="transmembrane region" description="Helical" evidence="1">
    <location>
        <begin position="278"/>
        <end position="297"/>
    </location>
</feature>
<accession>A0ABQ8JDW8</accession>